<dbReference type="OrthoDB" id="9805030at2"/>
<evidence type="ECO:0000256" key="7">
    <source>
        <dbReference type="RuleBase" id="RU003331"/>
    </source>
</evidence>
<keyword evidence="2 5" id="KW-0545">Nucleotide biosynthesis</keyword>
<dbReference type="NCBIfam" id="NF011105">
    <property type="entry name" value="PRK14532.1"/>
    <property type="match status" value="1"/>
</dbReference>
<comment type="caution">
    <text evidence="5">Lacks conserved residue(s) required for the propagation of feature annotation.</text>
</comment>
<dbReference type="NCBIfam" id="NF011100">
    <property type="entry name" value="PRK14527.1"/>
    <property type="match status" value="1"/>
</dbReference>
<keyword evidence="5" id="KW-0963">Cytoplasm</keyword>
<dbReference type="GO" id="GO:0004017">
    <property type="term" value="F:AMP kinase activity"/>
    <property type="evidence" value="ECO:0007669"/>
    <property type="project" value="UniProtKB-UniRule"/>
</dbReference>
<dbReference type="InterPro" id="IPR033690">
    <property type="entry name" value="Adenylat_kinase_CS"/>
</dbReference>
<dbReference type="PRINTS" id="PR00094">
    <property type="entry name" value="ADENYLTKNASE"/>
</dbReference>
<feature type="binding site" evidence="5">
    <location>
        <position position="155"/>
    </location>
    <ligand>
        <name>AMP</name>
        <dbReference type="ChEBI" id="CHEBI:456215"/>
    </ligand>
</feature>
<feature type="binding site" evidence="5">
    <location>
        <position position="194"/>
    </location>
    <ligand>
        <name>ATP</name>
        <dbReference type="ChEBI" id="CHEBI:30616"/>
    </ligand>
</feature>
<feature type="binding site" evidence="5">
    <location>
        <position position="58"/>
    </location>
    <ligand>
        <name>AMP</name>
        <dbReference type="ChEBI" id="CHEBI:456215"/>
    </ligand>
</feature>
<comment type="caution">
    <text evidence="9">The sequence shown here is derived from an EMBL/GenBank/DDBJ whole genome shotgun (WGS) entry which is preliminary data.</text>
</comment>
<evidence type="ECO:0000256" key="6">
    <source>
        <dbReference type="RuleBase" id="RU003330"/>
    </source>
</evidence>
<dbReference type="NCBIfam" id="NF011101">
    <property type="entry name" value="PRK14528.1"/>
    <property type="match status" value="1"/>
</dbReference>
<keyword evidence="5 7" id="KW-0067">ATP-binding</keyword>
<feature type="region of interest" description="Disordered" evidence="8">
    <location>
        <begin position="1"/>
        <end position="35"/>
    </location>
</feature>
<dbReference type="AlphaFoldDB" id="A0A2A3YM58"/>
<comment type="similarity">
    <text evidence="5 6">Belongs to the adenylate kinase family.</text>
</comment>
<feature type="binding site" evidence="5">
    <location>
        <position position="149"/>
    </location>
    <ligand>
        <name>ATP</name>
        <dbReference type="ChEBI" id="CHEBI:30616"/>
    </ligand>
</feature>
<feature type="binding site" evidence="5">
    <location>
        <position position="166"/>
    </location>
    <ligand>
        <name>AMP</name>
        <dbReference type="ChEBI" id="CHEBI:456215"/>
    </ligand>
</feature>
<comment type="function">
    <text evidence="5">Catalyzes the reversible transfer of the terminal phosphate group between ATP and AMP. Plays an important role in cellular energy homeostasis and in adenine nucleotide metabolism.</text>
</comment>
<proteinExistence type="inferred from homology"/>
<dbReference type="UniPathway" id="UPA00588">
    <property type="reaction ID" value="UER00649"/>
</dbReference>
<evidence type="ECO:0000313" key="9">
    <source>
        <dbReference type="EMBL" id="PCC40384.1"/>
    </source>
</evidence>
<evidence type="ECO:0000256" key="1">
    <source>
        <dbReference type="ARBA" id="ARBA00022679"/>
    </source>
</evidence>
<dbReference type="Proteomes" id="UP000218598">
    <property type="component" value="Unassembled WGS sequence"/>
</dbReference>
<dbReference type="NCBIfam" id="NF011104">
    <property type="entry name" value="PRK14531.1"/>
    <property type="match status" value="1"/>
</dbReference>
<dbReference type="GO" id="GO:0044209">
    <property type="term" value="P:AMP salvage"/>
    <property type="evidence" value="ECO:0007669"/>
    <property type="project" value="UniProtKB-UniRule"/>
</dbReference>
<evidence type="ECO:0000256" key="2">
    <source>
        <dbReference type="ARBA" id="ARBA00022727"/>
    </source>
</evidence>
<feature type="binding site" evidence="5">
    <location>
        <begin position="107"/>
        <end position="110"/>
    </location>
    <ligand>
        <name>AMP</name>
        <dbReference type="ChEBI" id="CHEBI:456215"/>
    </ligand>
</feature>
<dbReference type="PROSITE" id="PS00113">
    <property type="entry name" value="ADENYLATE_KINASE"/>
    <property type="match status" value="1"/>
</dbReference>
<feature type="binding site" evidence="5">
    <location>
        <begin position="32"/>
        <end position="37"/>
    </location>
    <ligand>
        <name>ATP</name>
        <dbReference type="ChEBI" id="CHEBI:30616"/>
    </ligand>
</feature>
<keyword evidence="4 5" id="KW-0418">Kinase</keyword>
<dbReference type="CDD" id="cd01428">
    <property type="entry name" value="ADK"/>
    <property type="match status" value="1"/>
</dbReference>
<sequence>MTSPDLSSDSAASSAPQGEGAPRRLLIVGPPGAGKGTQAARLADALSIPAISTGDIFRANVSQQTELGVLAKSYMDKGEYVPDSVTNDMVRARLAEDDAAAGFLLDGYPRTLDQVEALDGVLDSLGTSLDAVLLLVVETEAVVERLVARGEAEGRSDDTEETIRHRLSVYSEQTAPLIDVYDARGLVRRVDGMASIDEVTAALQDALGAR</sequence>
<dbReference type="EC" id="2.7.4.3" evidence="5 7"/>
<evidence type="ECO:0000313" key="10">
    <source>
        <dbReference type="Proteomes" id="UP000218598"/>
    </source>
</evidence>
<gene>
    <name evidence="5" type="primary">adk</name>
    <name evidence="9" type="ORF">CIK66_04355</name>
</gene>
<evidence type="ECO:0000256" key="5">
    <source>
        <dbReference type="HAMAP-Rule" id="MF_00235"/>
    </source>
</evidence>
<dbReference type="InterPro" id="IPR027417">
    <property type="entry name" value="P-loop_NTPase"/>
</dbReference>
<dbReference type="EMBL" id="NRGR01000007">
    <property type="protein sequence ID" value="PCC40384.1"/>
    <property type="molecule type" value="Genomic_DNA"/>
</dbReference>
<keyword evidence="1 5" id="KW-0808">Transferase</keyword>
<dbReference type="Pfam" id="PF00406">
    <property type="entry name" value="ADK"/>
    <property type="match status" value="1"/>
</dbReference>
<protein>
    <recommendedName>
        <fullName evidence="5 7">Adenylate kinase</fullName>
        <shortName evidence="5">AK</shortName>
        <ecNumber evidence="5 7">2.7.4.3</ecNumber>
    </recommendedName>
    <alternativeName>
        <fullName evidence="5">ATP-AMP transphosphorylase</fullName>
    </alternativeName>
    <alternativeName>
        <fullName evidence="5">ATP:AMP phosphotransferase</fullName>
    </alternativeName>
    <alternativeName>
        <fullName evidence="5">Adenylate monophosphate kinase</fullName>
    </alternativeName>
</protein>
<dbReference type="NCBIfam" id="NF001381">
    <property type="entry name" value="PRK00279.1-3"/>
    <property type="match status" value="1"/>
</dbReference>
<comment type="pathway">
    <text evidence="5">Purine metabolism; AMP biosynthesis via salvage pathway; AMP from ADP: step 1/1.</text>
</comment>
<feature type="binding site" evidence="5">
    <location>
        <position position="53"/>
    </location>
    <ligand>
        <name>AMP</name>
        <dbReference type="ChEBI" id="CHEBI:456215"/>
    </ligand>
</feature>
<dbReference type="InterPro" id="IPR000850">
    <property type="entry name" value="Adenylat/UMP-CMP_kin"/>
</dbReference>
<comment type="subcellular location">
    <subcellularLocation>
        <location evidence="5 7">Cytoplasm</location>
    </subcellularLocation>
</comment>
<evidence type="ECO:0000256" key="4">
    <source>
        <dbReference type="ARBA" id="ARBA00022777"/>
    </source>
</evidence>
<dbReference type="GO" id="GO:0005737">
    <property type="term" value="C:cytoplasm"/>
    <property type="evidence" value="ECO:0007669"/>
    <property type="project" value="UniProtKB-SubCell"/>
</dbReference>
<keyword evidence="3 5" id="KW-0547">Nucleotide-binding</keyword>
<reference evidence="9 10" key="1">
    <citation type="journal article" date="2017" name="Elife">
        <title>Extensive horizontal gene transfer in cheese-associated bacteria.</title>
        <authorList>
            <person name="Bonham K.S."/>
            <person name="Wolfe B.E."/>
            <person name="Dutton R.J."/>
        </authorList>
    </citation>
    <scope>NUCLEOTIDE SEQUENCE [LARGE SCALE GENOMIC DNA]</scope>
    <source>
        <strain evidence="9 10">341_9</strain>
    </source>
</reference>
<feature type="binding site" evidence="5">
    <location>
        <begin position="79"/>
        <end position="81"/>
    </location>
    <ligand>
        <name>AMP</name>
        <dbReference type="ChEBI" id="CHEBI:456215"/>
    </ligand>
</feature>
<dbReference type="Gene3D" id="3.40.50.300">
    <property type="entry name" value="P-loop containing nucleotide triphosphate hydrolases"/>
    <property type="match status" value="1"/>
</dbReference>
<dbReference type="PANTHER" id="PTHR23359">
    <property type="entry name" value="NUCLEOTIDE KINASE"/>
    <property type="match status" value="1"/>
</dbReference>
<comment type="subunit">
    <text evidence="5 7">Monomer.</text>
</comment>
<dbReference type="GO" id="GO:0005524">
    <property type="term" value="F:ATP binding"/>
    <property type="evidence" value="ECO:0007669"/>
    <property type="project" value="UniProtKB-UniRule"/>
</dbReference>
<comment type="domain">
    <text evidence="5">Consists of three domains, a large central CORE domain and two small peripheral domains, NMPbind and LID, which undergo movements during catalysis. The LID domain closes over the site of phosphoryl transfer upon ATP binding. Assembling and dissambling the active center during each catalytic cycle provides an effective means to prevent ATP hydrolysis.</text>
</comment>
<dbReference type="SUPFAM" id="SSF52540">
    <property type="entry name" value="P-loop containing nucleoside triphosphate hydrolases"/>
    <property type="match status" value="1"/>
</dbReference>
<keyword evidence="10" id="KW-1185">Reference proteome</keyword>
<feature type="binding site" evidence="5">
    <location>
        <position position="114"/>
    </location>
    <ligand>
        <name>AMP</name>
        <dbReference type="ChEBI" id="CHEBI:456215"/>
    </ligand>
</feature>
<feature type="region of interest" description="NMP" evidence="5">
    <location>
        <begin position="52"/>
        <end position="81"/>
    </location>
</feature>
<accession>A0A2A3YM58</accession>
<organism evidence="9 10">
    <name type="scientific">Brachybacterium alimentarium</name>
    <dbReference type="NCBI Taxonomy" id="47845"/>
    <lineage>
        <taxon>Bacteria</taxon>
        <taxon>Bacillati</taxon>
        <taxon>Actinomycetota</taxon>
        <taxon>Actinomycetes</taxon>
        <taxon>Micrococcales</taxon>
        <taxon>Dermabacteraceae</taxon>
        <taxon>Brachybacterium</taxon>
    </lineage>
</organism>
<evidence type="ECO:0000256" key="8">
    <source>
        <dbReference type="SAM" id="MobiDB-lite"/>
    </source>
</evidence>
<feature type="compositionally biased region" description="Low complexity" evidence="8">
    <location>
        <begin position="1"/>
        <end position="16"/>
    </location>
</feature>
<name>A0A2A3YM58_9MICO</name>
<comment type="catalytic activity">
    <reaction evidence="5 7">
        <text>AMP + ATP = 2 ADP</text>
        <dbReference type="Rhea" id="RHEA:12973"/>
        <dbReference type="ChEBI" id="CHEBI:30616"/>
        <dbReference type="ChEBI" id="CHEBI:456215"/>
        <dbReference type="ChEBI" id="CHEBI:456216"/>
        <dbReference type="EC" id="2.7.4.3"/>
    </reaction>
</comment>
<dbReference type="HAMAP" id="MF_00235">
    <property type="entry name" value="Adenylate_kinase_Adk"/>
    <property type="match status" value="1"/>
</dbReference>
<evidence type="ECO:0000256" key="3">
    <source>
        <dbReference type="ARBA" id="ARBA00022741"/>
    </source>
</evidence>